<organism evidence="11 12">
    <name type="scientific">Denitromonas iodatirespirans</name>
    <dbReference type="NCBI Taxonomy" id="2795389"/>
    <lineage>
        <taxon>Bacteria</taxon>
        <taxon>Pseudomonadati</taxon>
        <taxon>Pseudomonadota</taxon>
        <taxon>Betaproteobacteria</taxon>
        <taxon>Rhodocyclales</taxon>
        <taxon>Zoogloeaceae</taxon>
        <taxon>Denitromonas</taxon>
    </lineage>
</organism>
<dbReference type="PANTHER" id="PTHR24421:SF10">
    <property type="entry name" value="NITRATE_NITRITE SENSOR PROTEIN NARQ"/>
    <property type="match status" value="1"/>
</dbReference>
<dbReference type="GO" id="GO:0005524">
    <property type="term" value="F:ATP binding"/>
    <property type="evidence" value="ECO:0007669"/>
    <property type="project" value="UniProtKB-KW"/>
</dbReference>
<comment type="catalytic activity">
    <reaction evidence="1">
        <text>ATP + protein L-histidine = ADP + protein N-phospho-L-histidine.</text>
        <dbReference type="EC" id="2.7.13.3"/>
    </reaction>
</comment>
<keyword evidence="8" id="KW-0902">Two-component regulatory system</keyword>
<dbReference type="InterPro" id="IPR001610">
    <property type="entry name" value="PAC"/>
</dbReference>
<dbReference type="SUPFAM" id="SSF55785">
    <property type="entry name" value="PYP-like sensor domain (PAS domain)"/>
    <property type="match status" value="3"/>
</dbReference>
<dbReference type="CDD" id="cd16917">
    <property type="entry name" value="HATPase_UhpB-NarQ-NarX-like"/>
    <property type="match status" value="1"/>
</dbReference>
<dbReference type="Gene3D" id="3.30.565.10">
    <property type="entry name" value="Histidine kinase-like ATPase, C-terminal domain"/>
    <property type="match status" value="1"/>
</dbReference>
<dbReference type="SUPFAM" id="SSF55874">
    <property type="entry name" value="ATPase domain of HSP90 chaperone/DNA topoisomerase II/histidine kinase"/>
    <property type="match status" value="1"/>
</dbReference>
<keyword evidence="3" id="KW-0597">Phosphoprotein</keyword>
<dbReference type="RefSeq" id="WP_214361244.1">
    <property type="nucleotide sequence ID" value="NZ_JAEKFT010000009.1"/>
</dbReference>
<reference evidence="12" key="1">
    <citation type="journal article" date="2022" name="ISME J.">
        <title>Genetic and phylogenetic analysis of dissimilatory iodate-reducing bacteria identifies potential niches across the world's oceans.</title>
        <authorList>
            <person name="Reyes-Umana V."/>
            <person name="Henning Z."/>
            <person name="Lee K."/>
            <person name="Barnum T.P."/>
            <person name="Coates J.D."/>
        </authorList>
    </citation>
    <scope>NUCLEOTIDE SEQUENCE [LARGE SCALE GENOMIC DNA]</scope>
    <source>
        <strain evidence="12">IR12</strain>
    </source>
</reference>
<dbReference type="EC" id="2.7.13.3" evidence="2"/>
<dbReference type="Gene3D" id="3.30.450.20">
    <property type="entry name" value="PAS domain"/>
    <property type="match status" value="3"/>
</dbReference>
<dbReference type="Pfam" id="PF07730">
    <property type="entry name" value="HisKA_3"/>
    <property type="match status" value="1"/>
</dbReference>
<dbReference type="GO" id="GO:0000155">
    <property type="term" value="F:phosphorelay sensor kinase activity"/>
    <property type="evidence" value="ECO:0007669"/>
    <property type="project" value="InterPro"/>
</dbReference>
<dbReference type="NCBIfam" id="TIGR00229">
    <property type="entry name" value="sensory_box"/>
    <property type="match status" value="1"/>
</dbReference>
<dbReference type="InterPro" id="IPR000014">
    <property type="entry name" value="PAS"/>
</dbReference>
<evidence type="ECO:0000256" key="5">
    <source>
        <dbReference type="ARBA" id="ARBA00022741"/>
    </source>
</evidence>
<keyword evidence="5" id="KW-0547">Nucleotide-binding</keyword>
<dbReference type="Gene3D" id="2.10.70.100">
    <property type="match status" value="1"/>
</dbReference>
<keyword evidence="6" id="KW-0418">Kinase</keyword>
<dbReference type="InterPro" id="IPR050482">
    <property type="entry name" value="Sensor_HK_TwoCompSys"/>
</dbReference>
<dbReference type="InterPro" id="IPR011712">
    <property type="entry name" value="Sig_transdc_His_kin_sub3_dim/P"/>
</dbReference>
<keyword evidence="4" id="KW-0808">Transferase</keyword>
<evidence type="ECO:0000256" key="1">
    <source>
        <dbReference type="ARBA" id="ARBA00000085"/>
    </source>
</evidence>
<dbReference type="GO" id="GO:0046983">
    <property type="term" value="F:protein dimerization activity"/>
    <property type="evidence" value="ECO:0007669"/>
    <property type="project" value="InterPro"/>
</dbReference>
<dbReference type="SMART" id="SM00086">
    <property type="entry name" value="PAC"/>
    <property type="match status" value="3"/>
</dbReference>
<dbReference type="GO" id="GO:0016020">
    <property type="term" value="C:membrane"/>
    <property type="evidence" value="ECO:0007669"/>
    <property type="project" value="InterPro"/>
</dbReference>
<dbReference type="InterPro" id="IPR035965">
    <property type="entry name" value="PAS-like_dom_sf"/>
</dbReference>
<dbReference type="EMBL" id="JAEKFT010000009">
    <property type="protein sequence ID" value="MBT0961489.1"/>
    <property type="molecule type" value="Genomic_DNA"/>
</dbReference>
<dbReference type="Pfam" id="PF02518">
    <property type="entry name" value="HATPase_c"/>
    <property type="match status" value="1"/>
</dbReference>
<evidence type="ECO:0000256" key="7">
    <source>
        <dbReference type="ARBA" id="ARBA00022840"/>
    </source>
</evidence>
<evidence type="ECO:0000313" key="11">
    <source>
        <dbReference type="EMBL" id="MBT0961489.1"/>
    </source>
</evidence>
<keyword evidence="12" id="KW-1185">Reference proteome</keyword>
<dbReference type="PROSITE" id="PS50113">
    <property type="entry name" value="PAC"/>
    <property type="match status" value="1"/>
</dbReference>
<evidence type="ECO:0000256" key="2">
    <source>
        <dbReference type="ARBA" id="ARBA00012438"/>
    </source>
</evidence>
<feature type="domain" description="PAC" evidence="10">
    <location>
        <begin position="275"/>
        <end position="327"/>
    </location>
</feature>
<evidence type="ECO:0000256" key="6">
    <source>
        <dbReference type="ARBA" id="ARBA00022777"/>
    </source>
</evidence>
<dbReference type="Gene3D" id="1.20.5.1930">
    <property type="match status" value="1"/>
</dbReference>
<dbReference type="InterPro" id="IPR013655">
    <property type="entry name" value="PAS_fold_3"/>
</dbReference>
<feature type="domain" description="PAS" evidence="9">
    <location>
        <begin position="199"/>
        <end position="271"/>
    </location>
</feature>
<comment type="caution">
    <text evidence="11">The sequence shown here is derived from an EMBL/GenBank/DDBJ whole genome shotgun (WGS) entry which is preliminary data.</text>
</comment>
<evidence type="ECO:0000259" key="9">
    <source>
        <dbReference type="PROSITE" id="PS50112"/>
    </source>
</evidence>
<evidence type="ECO:0000259" key="10">
    <source>
        <dbReference type="PROSITE" id="PS50113"/>
    </source>
</evidence>
<evidence type="ECO:0000256" key="8">
    <source>
        <dbReference type="ARBA" id="ARBA00023012"/>
    </source>
</evidence>
<protein>
    <recommendedName>
        <fullName evidence="2">histidine kinase</fullName>
        <ecNumber evidence="2">2.7.13.3</ecNumber>
    </recommendedName>
</protein>
<evidence type="ECO:0000256" key="3">
    <source>
        <dbReference type="ARBA" id="ARBA00022553"/>
    </source>
</evidence>
<dbReference type="InterPro" id="IPR036890">
    <property type="entry name" value="HATPase_C_sf"/>
</dbReference>
<dbReference type="InterPro" id="IPR000700">
    <property type="entry name" value="PAS-assoc_C"/>
</dbReference>
<accession>A0A944DMQ9</accession>
<dbReference type="AlphaFoldDB" id="A0A944DMQ9"/>
<name>A0A944DMQ9_DENI1</name>
<dbReference type="PANTHER" id="PTHR24421">
    <property type="entry name" value="NITRATE/NITRITE SENSOR PROTEIN NARX-RELATED"/>
    <property type="match status" value="1"/>
</dbReference>
<dbReference type="Pfam" id="PF13426">
    <property type="entry name" value="PAS_9"/>
    <property type="match status" value="1"/>
</dbReference>
<evidence type="ECO:0000256" key="4">
    <source>
        <dbReference type="ARBA" id="ARBA00022679"/>
    </source>
</evidence>
<evidence type="ECO:0000313" key="12">
    <source>
        <dbReference type="Proteomes" id="UP000694660"/>
    </source>
</evidence>
<dbReference type="Proteomes" id="UP000694660">
    <property type="component" value="Unassembled WGS sequence"/>
</dbReference>
<dbReference type="PROSITE" id="PS50112">
    <property type="entry name" value="PAS"/>
    <property type="match status" value="1"/>
</dbReference>
<dbReference type="InterPro" id="IPR013656">
    <property type="entry name" value="PAS_4"/>
</dbReference>
<dbReference type="Pfam" id="PF08447">
    <property type="entry name" value="PAS_3"/>
    <property type="match status" value="1"/>
</dbReference>
<dbReference type="CDD" id="cd00130">
    <property type="entry name" value="PAS"/>
    <property type="match status" value="2"/>
</dbReference>
<dbReference type="InterPro" id="IPR003594">
    <property type="entry name" value="HATPase_dom"/>
</dbReference>
<gene>
    <name evidence="11" type="ORF">I8J34_09925</name>
</gene>
<dbReference type="Pfam" id="PF08448">
    <property type="entry name" value="PAS_4"/>
    <property type="match status" value="1"/>
</dbReference>
<sequence>MSKGSDARRWLASQLRRSAETLLAGTPESAPTNLDRQALRAHELEELLHELQVHQVELEMQNEALCAAQLDLAEARDRYLDLFECAPVGYLTLNIDGFIEEINQTAGTLLATPRSRLLGRRLAGFVAAEDRNRWNNFHLGMKQASQRQDCELRLCRPTGECFVAHLSGQRTTSINRPVTLRLTLTDLSDAHQLDALKENALRLKLAVEAMSGGLYDWNRQTGRVYWSSALKRVFGAHDGELDRGRVWWRANVHPQDLRRIRPAVLRAIRNGESQFSIEYRIQSLDGRWIYVADRAHIERNAKGRIYRFVGTLIDITEHKKMELAQARQNESLEEKVAQRTAEAETRARDLAEAERFARGIIDSLSSRLCVLDEHGNIIATNRVWREYVEAHCVGAGDPHSGRAAAGDPLADGSGPMTAAVRRAVKDMLSGKRRSYQLEYESTEDGDVRWFNMTITRFAGEGPVRLVIRHDDITQRKLVELESERTAMQLKQLGRHLQSAREAQSALIARELHDELGAGLTMLKLALATMADEAEGIETFEGRFGPLIKQVDSALKVTKRISGSLRPAMLDTLGLVETIRWYLPQFSDATGIKTLLRLPDYVRLSNAANIIVFRIIQEGLTNVARHAGANRAWVHAHKRKGWLMACIADDGVGISHEAVYRQDAFGIIGMRERAQSVDGELSIKSRRAGGTRLCLCLPLDS</sequence>
<dbReference type="SMART" id="SM00091">
    <property type="entry name" value="PAS"/>
    <property type="match status" value="2"/>
</dbReference>
<proteinExistence type="predicted"/>
<keyword evidence="7" id="KW-0067">ATP-binding</keyword>